<dbReference type="AlphaFoldDB" id="A0A2G8QWV9"/>
<gene>
    <name evidence="2" type="ORF">P775_27790</name>
</gene>
<evidence type="ECO:0000259" key="1">
    <source>
        <dbReference type="Pfam" id="PF08241"/>
    </source>
</evidence>
<keyword evidence="3" id="KW-1185">Reference proteome</keyword>
<dbReference type="InterPro" id="IPR013216">
    <property type="entry name" value="Methyltransf_11"/>
</dbReference>
<dbReference type="InterPro" id="IPR052356">
    <property type="entry name" value="Thiol_S-MT"/>
</dbReference>
<feature type="domain" description="Methyltransferase type 11" evidence="1">
    <location>
        <begin position="45"/>
        <end position="141"/>
    </location>
</feature>
<dbReference type="PANTHER" id="PTHR45036">
    <property type="entry name" value="METHYLTRANSFERASE LIKE 7B"/>
    <property type="match status" value="1"/>
</dbReference>
<evidence type="ECO:0000313" key="3">
    <source>
        <dbReference type="Proteomes" id="UP000231259"/>
    </source>
</evidence>
<proteinExistence type="predicted"/>
<protein>
    <recommendedName>
        <fullName evidence="1">Methyltransferase type 11 domain-containing protein</fullName>
    </recommendedName>
</protein>
<comment type="caution">
    <text evidence="2">The sequence shown here is derived from an EMBL/GenBank/DDBJ whole genome shotgun (WGS) entry which is preliminary data.</text>
</comment>
<dbReference type="EMBL" id="AWWI01000182">
    <property type="protein sequence ID" value="PIL13769.1"/>
    <property type="molecule type" value="Genomic_DNA"/>
</dbReference>
<reference evidence="2 3" key="1">
    <citation type="submission" date="2013-09" db="EMBL/GenBank/DDBJ databases">
        <title>Genome sequencing of Phaeobacter antarcticus sp. nov. SM1211.</title>
        <authorList>
            <person name="Zhang X.-Y."/>
            <person name="Liu C."/>
            <person name="Chen X.-L."/>
            <person name="Xie B.-B."/>
            <person name="Qin Q.-L."/>
            <person name="Rong J.-C."/>
            <person name="Zhang Y.-Z."/>
        </authorList>
    </citation>
    <scope>NUCLEOTIDE SEQUENCE [LARGE SCALE GENOMIC DNA]</scope>
    <source>
        <strain evidence="2 3">SM1211</strain>
    </source>
</reference>
<organism evidence="2 3">
    <name type="scientific">Puniceibacterium antarcticum</name>
    <dbReference type="NCBI Taxonomy" id="1206336"/>
    <lineage>
        <taxon>Bacteria</taxon>
        <taxon>Pseudomonadati</taxon>
        <taxon>Pseudomonadota</taxon>
        <taxon>Alphaproteobacteria</taxon>
        <taxon>Rhodobacterales</taxon>
        <taxon>Paracoccaceae</taxon>
        <taxon>Puniceibacterium</taxon>
    </lineage>
</organism>
<accession>A0A2G8QWV9</accession>
<dbReference type="SUPFAM" id="SSF53335">
    <property type="entry name" value="S-adenosyl-L-methionine-dependent methyltransferases"/>
    <property type="match status" value="1"/>
</dbReference>
<dbReference type="PANTHER" id="PTHR45036:SF1">
    <property type="entry name" value="METHYLTRANSFERASE LIKE 7A"/>
    <property type="match status" value="1"/>
</dbReference>
<dbReference type="Proteomes" id="UP000231259">
    <property type="component" value="Unassembled WGS sequence"/>
</dbReference>
<dbReference type="Pfam" id="PF08241">
    <property type="entry name" value="Methyltransf_11"/>
    <property type="match status" value="1"/>
</dbReference>
<dbReference type="InterPro" id="IPR029063">
    <property type="entry name" value="SAM-dependent_MTases_sf"/>
</dbReference>
<dbReference type="GO" id="GO:0008757">
    <property type="term" value="F:S-adenosylmethionine-dependent methyltransferase activity"/>
    <property type="evidence" value="ECO:0007669"/>
    <property type="project" value="InterPro"/>
</dbReference>
<name>A0A2G8QWV9_9RHOB</name>
<dbReference type="RefSeq" id="WP_099913793.1">
    <property type="nucleotide sequence ID" value="NZ_AWWI01000182.1"/>
</dbReference>
<evidence type="ECO:0000313" key="2">
    <source>
        <dbReference type="EMBL" id="PIL13769.1"/>
    </source>
</evidence>
<dbReference type="OrthoDB" id="8153637at2"/>
<dbReference type="Gene3D" id="3.40.50.150">
    <property type="entry name" value="Vaccinia Virus protein VP39"/>
    <property type="match status" value="1"/>
</dbReference>
<dbReference type="CDD" id="cd02440">
    <property type="entry name" value="AdoMet_MTases"/>
    <property type="match status" value="1"/>
</dbReference>
<sequence>MDIDAIKSSYARWAPVYDRTFGAITQVGRRATVQYINSQPVQRVLEVGVGTGLALQHYRKDLKVTGIDFSADMLKKARRRVQAQQLSHVDQLLQMDARSLDFPDNHFDVVAAMHIVSVVPEPERVVAEMARVCKPGGKIVITNHFASDKGILAVIERLSAPFSEFLGWHSDFSISTVMGEPALTVIERKTLPPMGTMTFLAFEKSPPVLA</sequence>